<name>A0A6M1SX45_9BACT</name>
<organism evidence="1 2">
    <name type="scientific">Halalkalibaculum roseum</name>
    <dbReference type="NCBI Taxonomy" id="2709311"/>
    <lineage>
        <taxon>Bacteria</taxon>
        <taxon>Pseudomonadati</taxon>
        <taxon>Balneolota</taxon>
        <taxon>Balneolia</taxon>
        <taxon>Balneolales</taxon>
        <taxon>Balneolaceae</taxon>
        <taxon>Halalkalibaculum</taxon>
    </lineage>
</organism>
<dbReference type="EMBL" id="JAALLT010000003">
    <property type="protein sequence ID" value="NGP76788.1"/>
    <property type="molecule type" value="Genomic_DNA"/>
</dbReference>
<gene>
    <name evidence="1" type="ORF">G3570_09100</name>
</gene>
<dbReference type="InterPro" id="IPR009091">
    <property type="entry name" value="RCC1/BLIP-II"/>
</dbReference>
<comment type="caution">
    <text evidence="1">The sequence shown here is derived from an EMBL/GenBank/DDBJ whole genome shotgun (WGS) entry which is preliminary data.</text>
</comment>
<proteinExistence type="predicted"/>
<dbReference type="Proteomes" id="UP000473278">
    <property type="component" value="Unassembled WGS sequence"/>
</dbReference>
<protein>
    <submittedName>
        <fullName evidence="1">Uncharacterized protein</fullName>
    </submittedName>
</protein>
<dbReference type="Gene3D" id="2.130.10.30">
    <property type="entry name" value="Regulator of chromosome condensation 1/beta-lactamase-inhibitor protein II"/>
    <property type="match status" value="1"/>
</dbReference>
<dbReference type="InterPro" id="IPR006624">
    <property type="entry name" value="Beta-propeller_rpt_TECPR"/>
</dbReference>
<evidence type="ECO:0000313" key="2">
    <source>
        <dbReference type="Proteomes" id="UP000473278"/>
    </source>
</evidence>
<dbReference type="SMART" id="SM00706">
    <property type="entry name" value="TECPR"/>
    <property type="match status" value="4"/>
</dbReference>
<keyword evidence="2" id="KW-1185">Reference proteome</keyword>
<accession>A0A6M1SX45</accession>
<dbReference type="AlphaFoldDB" id="A0A6M1SX45"/>
<reference evidence="1 2" key="1">
    <citation type="submission" date="2020-02" db="EMBL/GenBank/DDBJ databases">
        <title>Balneolaceae bacterium YR4-1, complete genome.</title>
        <authorList>
            <person name="Li Y."/>
            <person name="Wu S."/>
        </authorList>
    </citation>
    <scope>NUCLEOTIDE SEQUENCE [LARGE SCALE GENOMIC DNA]</scope>
    <source>
        <strain evidence="1 2">YR4-1</strain>
    </source>
</reference>
<dbReference type="Pfam" id="PF19193">
    <property type="entry name" value="Tectonin"/>
    <property type="match status" value="1"/>
</dbReference>
<sequence>MFSGTFSGTAFAQWENLPGKAKEIAAGGDSTASVWVLGENNSAYKWNENSFSWEDFGGKGDLIAVTNQGRPWVVNNKQIYRLRGRTWQSMPGKATAIAAGGGTVWVLGENKTAFKWNDEAFSWEEFGGNADLIAVDSNGIPWVVNNKQIYRLRGRNWQSMPGKATAIAAGGGTVWVIGENGQVYQWNDQAFEWMNKGGKASKIAVTPQGVPWVLQDGGTQIYRLRGTM</sequence>
<evidence type="ECO:0000313" key="1">
    <source>
        <dbReference type="EMBL" id="NGP76788.1"/>
    </source>
</evidence>
<dbReference type="SUPFAM" id="SSF50956">
    <property type="entry name" value="Thermostable phytase (3-phytase)"/>
    <property type="match status" value="1"/>
</dbReference>